<name>J4H559_9APHY</name>
<keyword evidence="3" id="KW-1185">Reference proteome</keyword>
<accession>J4H559</accession>
<dbReference type="HOGENOM" id="CLU_055652_0_0_1"/>
<keyword evidence="1" id="KW-0812">Transmembrane</keyword>
<dbReference type="OrthoDB" id="3350619at2759"/>
<dbReference type="EMBL" id="HE797237">
    <property type="protein sequence ID" value="CCM06169.1"/>
    <property type="molecule type" value="Genomic_DNA"/>
</dbReference>
<dbReference type="AlphaFoldDB" id="J4H559"/>
<evidence type="ECO:0000313" key="3">
    <source>
        <dbReference type="Proteomes" id="UP000006352"/>
    </source>
</evidence>
<gene>
    <name evidence="2" type="ORF">FIBRA_08410</name>
</gene>
<evidence type="ECO:0000256" key="1">
    <source>
        <dbReference type="SAM" id="Phobius"/>
    </source>
</evidence>
<feature type="transmembrane region" description="Helical" evidence="1">
    <location>
        <begin position="44"/>
        <end position="64"/>
    </location>
</feature>
<keyword evidence="1" id="KW-1133">Transmembrane helix</keyword>
<dbReference type="Proteomes" id="UP000006352">
    <property type="component" value="Unassembled WGS sequence"/>
</dbReference>
<organism evidence="2 3">
    <name type="scientific">Fibroporia radiculosa</name>
    <dbReference type="NCBI Taxonomy" id="599839"/>
    <lineage>
        <taxon>Eukaryota</taxon>
        <taxon>Fungi</taxon>
        <taxon>Dikarya</taxon>
        <taxon>Basidiomycota</taxon>
        <taxon>Agaricomycotina</taxon>
        <taxon>Agaricomycetes</taxon>
        <taxon>Polyporales</taxon>
        <taxon>Fibroporiaceae</taxon>
        <taxon>Fibroporia</taxon>
    </lineage>
</organism>
<evidence type="ECO:0000313" key="2">
    <source>
        <dbReference type="EMBL" id="CCM06169.1"/>
    </source>
</evidence>
<protein>
    <recommendedName>
        <fullName evidence="4">Ubiquitin 3 binding protein But2 C-terminal domain-containing protein</fullName>
    </recommendedName>
</protein>
<reference evidence="2 3" key="1">
    <citation type="journal article" date="2012" name="Appl. Environ. Microbiol.">
        <title>Short-read sequencing for genomic analysis of the brown rot fungus Fibroporia radiculosa.</title>
        <authorList>
            <person name="Tang J.D."/>
            <person name="Perkins A.D."/>
            <person name="Sonstegard T.S."/>
            <person name="Schroeder S.G."/>
            <person name="Burgess S.C."/>
            <person name="Diehl S.V."/>
        </authorList>
    </citation>
    <scope>NUCLEOTIDE SEQUENCE [LARGE SCALE GENOMIC DNA]</scope>
    <source>
        <strain evidence="2 3">TFFH 294</strain>
    </source>
</reference>
<proteinExistence type="predicted"/>
<dbReference type="GeneID" id="24101069"/>
<sequence>MFASRFRSEYRRVLASPTGEDDHAYDAGSDDEKKPAGTMHLGRFATLSLVVCIVCTVANVLIACKPMGAGMSMMTMRPPAPLTRQDMHRLRRPSQFIGLADIHRPVPPVPRQFDNWPMLVAQVDSADSDKVFRSHRAHMTHSGTVVPEDRHIQTTSTVTSIVQFRAIDFGMETCELRVVIDPASSFTATLRPFMLSLYRLNASIPLNAATLSYKTRPPRLTEIDTVEVRAGAALDWHRNFACATEEVITIELACEVPIGEKDCDLEWWQNKDLPASAIYITQHSTV</sequence>
<evidence type="ECO:0008006" key="4">
    <source>
        <dbReference type="Google" id="ProtNLM"/>
    </source>
</evidence>
<dbReference type="InParanoid" id="J4H559"/>
<dbReference type="RefSeq" id="XP_012185452.1">
    <property type="nucleotide sequence ID" value="XM_012330062.1"/>
</dbReference>
<keyword evidence="1" id="KW-0472">Membrane</keyword>